<name>Q2IKK3_ANADE</name>
<evidence type="ECO:0000313" key="1">
    <source>
        <dbReference type="EMBL" id="ABC82182.1"/>
    </source>
</evidence>
<dbReference type="STRING" id="290397.Adeh_2412"/>
<dbReference type="KEGG" id="ade:Adeh_2412"/>
<dbReference type="AlphaFoldDB" id="Q2IKK3"/>
<dbReference type="EMBL" id="CP000251">
    <property type="protein sequence ID" value="ABC82182.1"/>
    <property type="molecule type" value="Genomic_DNA"/>
</dbReference>
<evidence type="ECO:0000313" key="2">
    <source>
        <dbReference type="Proteomes" id="UP000001935"/>
    </source>
</evidence>
<dbReference type="Proteomes" id="UP000001935">
    <property type="component" value="Chromosome"/>
</dbReference>
<protein>
    <submittedName>
        <fullName evidence="1">Uncharacterized protein</fullName>
    </submittedName>
</protein>
<accession>Q2IKK3</accession>
<proteinExistence type="predicted"/>
<reference evidence="1" key="1">
    <citation type="submission" date="2006-01" db="EMBL/GenBank/DDBJ databases">
        <title>Complete sequence of Anaeromyxobacter dehalogenans 2CP-C.</title>
        <authorList>
            <consortium name="US DOE Joint Genome Institute"/>
            <person name="Copeland A."/>
            <person name="Lucas S."/>
            <person name="Lapidus A."/>
            <person name="Barry K."/>
            <person name="Detter J.C."/>
            <person name="Glavina T."/>
            <person name="Hammon N."/>
            <person name="Israni S."/>
            <person name="Pitluck S."/>
            <person name="Brettin T."/>
            <person name="Bruce D."/>
            <person name="Han C."/>
            <person name="Tapia R."/>
            <person name="Gilna P."/>
            <person name="Kiss H."/>
            <person name="Schmutz J."/>
            <person name="Larimer F."/>
            <person name="Land M."/>
            <person name="Kyrpides N."/>
            <person name="Anderson I."/>
            <person name="Sanford R.A."/>
            <person name="Ritalahti K.M."/>
            <person name="Thomas H.S."/>
            <person name="Kirby J.R."/>
            <person name="Zhulin I.B."/>
            <person name="Loeffler F.E."/>
            <person name="Richardson P."/>
        </authorList>
    </citation>
    <scope>NUCLEOTIDE SEQUENCE</scope>
    <source>
        <strain evidence="1">2CP-C</strain>
    </source>
</reference>
<dbReference type="HOGENOM" id="CLU_854275_0_0_7"/>
<gene>
    <name evidence="1" type="ordered locus">Adeh_2412</name>
</gene>
<sequence>MGAWPAARAPGSDGRRFRRMSRTTLAVLLALTLGCGGLDSPDLSTGEVQGRILGASAGAYVYPLGRPELVVRAAGAGDFAYRLALPRGEHDLVLYDGGVRAERVPVEVEGAGVRTVADRRGEGALGAAAKMPLAGAILAGVRAVGGALPLDPRLDVTGTEPGARLPLGTTTALFQPLPAGRYRLTAEMVGFLKGAADVDVVEGASTSYELELLVDDDEAERGCTATGGCESSALECEDDGLCHDADPSGSACAYTCDAGAPCPAGLDCSGGQCLADHDCATYLSVAGTPCVSDDVCDDALHDGSCHRTSAEQPGYCTAPCQDTGQCAPFGAGWACEGGLCAPPP</sequence>
<organism evidence="1 2">
    <name type="scientific">Anaeromyxobacter dehalogenans (strain 2CP-C)</name>
    <dbReference type="NCBI Taxonomy" id="290397"/>
    <lineage>
        <taxon>Bacteria</taxon>
        <taxon>Pseudomonadati</taxon>
        <taxon>Myxococcota</taxon>
        <taxon>Myxococcia</taxon>
        <taxon>Myxococcales</taxon>
        <taxon>Cystobacterineae</taxon>
        <taxon>Anaeromyxobacteraceae</taxon>
        <taxon>Anaeromyxobacter</taxon>
    </lineage>
</organism>